<dbReference type="Proteomes" id="UP000244940">
    <property type="component" value="Unassembled WGS sequence"/>
</dbReference>
<dbReference type="Pfam" id="PF00117">
    <property type="entry name" value="GATase"/>
    <property type="match status" value="1"/>
</dbReference>
<keyword evidence="3" id="KW-1185">Reference proteome</keyword>
<keyword evidence="2" id="KW-0315">Glutamine amidotransferase</keyword>
<dbReference type="GO" id="GO:0016740">
    <property type="term" value="F:transferase activity"/>
    <property type="evidence" value="ECO:0007669"/>
    <property type="project" value="UniProtKB-KW"/>
</dbReference>
<protein>
    <submittedName>
        <fullName evidence="2">Glutamine amidotransferase</fullName>
    </submittedName>
</protein>
<dbReference type="RefSeq" id="WP_109532029.1">
    <property type="nucleotide sequence ID" value="NZ_QEYD01000002.1"/>
</dbReference>
<keyword evidence="2" id="KW-0808">Transferase</keyword>
<dbReference type="PANTHER" id="PTHR42695:SF5">
    <property type="entry name" value="GLUTAMINE AMIDOTRANSFERASE YLR126C-RELATED"/>
    <property type="match status" value="1"/>
</dbReference>
<reference evidence="2 3" key="1">
    <citation type="submission" date="2018-05" db="EMBL/GenBank/DDBJ databases">
        <title>Pararhodobacter marina sp. nov., isolated from deep-sea water of the Indian Ocean.</title>
        <authorList>
            <person name="Lai Q.Sr."/>
            <person name="Liu X."/>
            <person name="Shao Z."/>
        </authorList>
    </citation>
    <scope>NUCLEOTIDE SEQUENCE [LARGE SCALE GENOMIC DNA]</scope>
    <source>
        <strain evidence="2 3">CIC4N-9</strain>
    </source>
</reference>
<dbReference type="InterPro" id="IPR017926">
    <property type="entry name" value="GATASE"/>
</dbReference>
<evidence type="ECO:0000313" key="2">
    <source>
        <dbReference type="EMBL" id="PWE30951.1"/>
    </source>
</evidence>
<dbReference type="AlphaFoldDB" id="A0A2U2CGH7"/>
<dbReference type="SUPFAM" id="SSF52317">
    <property type="entry name" value="Class I glutamine amidotransferase-like"/>
    <property type="match status" value="1"/>
</dbReference>
<gene>
    <name evidence="2" type="ORF">C4N9_04140</name>
</gene>
<accession>A0A2U2CGH7</accession>
<dbReference type="InterPro" id="IPR044992">
    <property type="entry name" value="ChyE-like"/>
</dbReference>
<sequence>MSRILLVSHGYDGPVPDRVRLFLERTGRPYDVVAPHAGDSLPDSMAGLGGVVIYGGGQEIYQTDLYPYLADEHAFARRAVAGNVPLLGICLGAQCIAHAHGAEVRPRSDAAYEFGYYDIAPTAAGKALLPAPMTMPQWHWHGAALPEGAELLASSAMFPTQAFRLGSAIGFQFHPEVTADLMRHWQSLPEAPFGAPGAQTRAEQQALMDRHDAAIDTWFNSFLSGFFA</sequence>
<dbReference type="CDD" id="cd01741">
    <property type="entry name" value="GATase1_1"/>
    <property type="match status" value="1"/>
</dbReference>
<dbReference type="InterPro" id="IPR029062">
    <property type="entry name" value="Class_I_gatase-like"/>
</dbReference>
<dbReference type="GeneID" id="94364071"/>
<comment type="caution">
    <text evidence="2">The sequence shown here is derived from an EMBL/GenBank/DDBJ whole genome shotgun (WGS) entry which is preliminary data.</text>
</comment>
<name>A0A2U2CGH7_9RHOB</name>
<dbReference type="OrthoDB" id="9794816at2"/>
<dbReference type="GO" id="GO:0005829">
    <property type="term" value="C:cytosol"/>
    <property type="evidence" value="ECO:0007669"/>
    <property type="project" value="TreeGrafter"/>
</dbReference>
<evidence type="ECO:0000313" key="3">
    <source>
        <dbReference type="Proteomes" id="UP000244940"/>
    </source>
</evidence>
<dbReference type="Gene3D" id="3.40.50.880">
    <property type="match status" value="1"/>
</dbReference>
<evidence type="ECO:0000259" key="1">
    <source>
        <dbReference type="Pfam" id="PF00117"/>
    </source>
</evidence>
<feature type="domain" description="Glutamine amidotransferase" evidence="1">
    <location>
        <begin position="48"/>
        <end position="180"/>
    </location>
</feature>
<proteinExistence type="predicted"/>
<dbReference type="EMBL" id="QEYD01000002">
    <property type="protein sequence ID" value="PWE30951.1"/>
    <property type="molecule type" value="Genomic_DNA"/>
</dbReference>
<organism evidence="2 3">
    <name type="scientific">Pararhodobacter marinus</name>
    <dbReference type="NCBI Taxonomy" id="2184063"/>
    <lineage>
        <taxon>Bacteria</taxon>
        <taxon>Pseudomonadati</taxon>
        <taxon>Pseudomonadota</taxon>
        <taxon>Alphaproteobacteria</taxon>
        <taxon>Rhodobacterales</taxon>
        <taxon>Paracoccaceae</taxon>
        <taxon>Pararhodobacter</taxon>
    </lineage>
</organism>
<dbReference type="PROSITE" id="PS51273">
    <property type="entry name" value="GATASE_TYPE_1"/>
    <property type="match status" value="1"/>
</dbReference>
<dbReference type="PANTHER" id="PTHR42695">
    <property type="entry name" value="GLUTAMINE AMIDOTRANSFERASE YLR126C-RELATED"/>
    <property type="match status" value="1"/>
</dbReference>